<reference evidence="9" key="1">
    <citation type="submission" date="2017-09" db="EMBL/GenBank/DDBJ databases">
        <title>Depth-based differentiation of microbial function through sediment-hosted aquifers and enrichment of novel symbionts in the deep terrestrial subsurface.</title>
        <authorList>
            <person name="Probst A.J."/>
            <person name="Ladd B."/>
            <person name="Jarett J.K."/>
            <person name="Geller-Mcgrath D.E."/>
            <person name="Sieber C.M.K."/>
            <person name="Emerson J.B."/>
            <person name="Anantharaman K."/>
            <person name="Thomas B.C."/>
            <person name="Malmstrom R."/>
            <person name="Stieglmeier M."/>
            <person name="Klingl A."/>
            <person name="Woyke T."/>
            <person name="Ryan C.M."/>
            <person name="Banfield J.F."/>
        </authorList>
    </citation>
    <scope>NUCLEOTIDE SEQUENCE [LARGE SCALE GENOMIC DNA]</scope>
</reference>
<dbReference type="EMBL" id="PFNM01000001">
    <property type="protein sequence ID" value="PIZ45522.1"/>
    <property type="molecule type" value="Genomic_DNA"/>
</dbReference>
<name>A0A2M7TI12_9BACT</name>
<evidence type="ECO:0000256" key="1">
    <source>
        <dbReference type="ARBA" id="ARBA00011900"/>
    </source>
</evidence>
<organism evidence="8 9">
    <name type="scientific">Candidatus Wolfebacteria bacterium CG_4_10_14_0_2_um_filter_39_18</name>
    <dbReference type="NCBI Taxonomy" id="1975061"/>
    <lineage>
        <taxon>Bacteria</taxon>
        <taxon>Candidatus Wolfeibacteriota</taxon>
    </lineage>
</organism>
<keyword evidence="2 8" id="KW-0489">Methyltransferase</keyword>
<dbReference type="GO" id="GO:0009307">
    <property type="term" value="P:DNA restriction-modification system"/>
    <property type="evidence" value="ECO:0007669"/>
    <property type="project" value="UniProtKB-KW"/>
</dbReference>
<evidence type="ECO:0000256" key="6">
    <source>
        <dbReference type="ARBA" id="ARBA00047942"/>
    </source>
</evidence>
<keyword evidence="3 8" id="KW-0808">Transferase</keyword>
<dbReference type="GO" id="GO:0008170">
    <property type="term" value="F:N-methyltransferase activity"/>
    <property type="evidence" value="ECO:0007669"/>
    <property type="project" value="InterPro"/>
</dbReference>
<evidence type="ECO:0000313" key="8">
    <source>
        <dbReference type="EMBL" id="PIZ45522.1"/>
    </source>
</evidence>
<evidence type="ECO:0000256" key="2">
    <source>
        <dbReference type="ARBA" id="ARBA00022603"/>
    </source>
</evidence>
<keyword evidence="5" id="KW-0680">Restriction system</keyword>
<feature type="non-terminal residue" evidence="8">
    <location>
        <position position="408"/>
    </location>
</feature>
<feature type="domain" description="DNA methylase adenine-specific" evidence="7">
    <location>
        <begin position="285"/>
        <end position="399"/>
    </location>
</feature>
<dbReference type="Pfam" id="PF02384">
    <property type="entry name" value="N6_Mtase"/>
    <property type="match status" value="1"/>
</dbReference>
<keyword evidence="4" id="KW-0949">S-adenosyl-L-methionine</keyword>
<dbReference type="Gene3D" id="3.40.50.150">
    <property type="entry name" value="Vaccinia Virus protein VP39"/>
    <property type="match status" value="1"/>
</dbReference>
<dbReference type="InterPro" id="IPR029063">
    <property type="entry name" value="SAM-dependent_MTases_sf"/>
</dbReference>
<protein>
    <recommendedName>
        <fullName evidence="1">site-specific DNA-methyltransferase (adenine-specific)</fullName>
        <ecNumber evidence="1">2.1.1.72</ecNumber>
    </recommendedName>
</protein>
<evidence type="ECO:0000256" key="3">
    <source>
        <dbReference type="ARBA" id="ARBA00022679"/>
    </source>
</evidence>
<dbReference type="Proteomes" id="UP000230553">
    <property type="component" value="Unassembled WGS sequence"/>
</dbReference>
<dbReference type="GO" id="GO:0003677">
    <property type="term" value="F:DNA binding"/>
    <property type="evidence" value="ECO:0007669"/>
    <property type="project" value="InterPro"/>
</dbReference>
<evidence type="ECO:0000256" key="5">
    <source>
        <dbReference type="ARBA" id="ARBA00022747"/>
    </source>
</evidence>
<dbReference type="EC" id="2.1.1.72" evidence="1"/>
<evidence type="ECO:0000256" key="4">
    <source>
        <dbReference type="ARBA" id="ARBA00022691"/>
    </source>
</evidence>
<dbReference type="InterPro" id="IPR051537">
    <property type="entry name" value="DNA_Adenine_Mtase"/>
</dbReference>
<comment type="catalytic activity">
    <reaction evidence="6">
        <text>a 2'-deoxyadenosine in DNA + S-adenosyl-L-methionine = an N(6)-methyl-2'-deoxyadenosine in DNA + S-adenosyl-L-homocysteine + H(+)</text>
        <dbReference type="Rhea" id="RHEA:15197"/>
        <dbReference type="Rhea" id="RHEA-COMP:12418"/>
        <dbReference type="Rhea" id="RHEA-COMP:12419"/>
        <dbReference type="ChEBI" id="CHEBI:15378"/>
        <dbReference type="ChEBI" id="CHEBI:57856"/>
        <dbReference type="ChEBI" id="CHEBI:59789"/>
        <dbReference type="ChEBI" id="CHEBI:90615"/>
        <dbReference type="ChEBI" id="CHEBI:90616"/>
        <dbReference type="EC" id="2.1.1.72"/>
    </reaction>
</comment>
<proteinExistence type="predicted"/>
<gene>
    <name evidence="8" type="ORF">COY31_00030</name>
</gene>
<dbReference type="GO" id="GO:0009007">
    <property type="term" value="F:site-specific DNA-methyltransferase (adenine-specific) activity"/>
    <property type="evidence" value="ECO:0007669"/>
    <property type="project" value="UniProtKB-EC"/>
</dbReference>
<accession>A0A2M7TI12</accession>
<evidence type="ECO:0000313" key="9">
    <source>
        <dbReference type="Proteomes" id="UP000230553"/>
    </source>
</evidence>
<dbReference type="SUPFAM" id="SSF53335">
    <property type="entry name" value="S-adenosyl-L-methionine-dependent methyltransferases"/>
    <property type="match status" value="1"/>
</dbReference>
<dbReference type="AlphaFoldDB" id="A0A2M7TI12"/>
<dbReference type="PANTHER" id="PTHR42933">
    <property type="entry name" value="SLR6095 PROTEIN"/>
    <property type="match status" value="1"/>
</dbReference>
<dbReference type="PANTHER" id="PTHR42933:SF1">
    <property type="entry name" value="SITE-SPECIFIC DNA-METHYLTRANSFERASE (ADENINE-SPECIFIC)"/>
    <property type="match status" value="1"/>
</dbReference>
<comment type="caution">
    <text evidence="8">The sequence shown here is derived from an EMBL/GenBank/DDBJ whole genome shotgun (WGS) entry which is preliminary data.</text>
</comment>
<dbReference type="InterPro" id="IPR003356">
    <property type="entry name" value="DNA_methylase_A-5"/>
</dbReference>
<sequence>MSKLGKNESKTEIIARDHFRKYFDDIVFEEKKSDNPRIAKLLSAASKSGAGQGYPEFIIQYKNNPDLLIVIECKADIIKHESKGHNQPKDYAVDGALLYSSYLAREFDVISIGISGENERELKVSHFLQLKGNKRAIEKFSSKLLPVGDYLSGYIKSPEKFRQDYDKLLSFSKELNDKLHGYKILESDRSVLIGCILIALENSAFLKSYKDYSRAEDLAKFLADTAELQFKNSGIQEQKLKVVKSSFEFIKTDRSLSTVSGVLREIITDINDNINSFIRTHKYFDVLGQLYIEFLRYANSDKGLGIVLTPPHITEFMAELAEVNKNSVVYDNCAGTGGFLISAMKLMIEDAKDDQEKINNIKQHQIVGTEYQSKIFTLTCSNMFIHQDGKTSILNGDCFDPEIIKKVK</sequence>
<dbReference type="GO" id="GO:0032259">
    <property type="term" value="P:methylation"/>
    <property type="evidence" value="ECO:0007669"/>
    <property type="project" value="UniProtKB-KW"/>
</dbReference>
<evidence type="ECO:0000259" key="7">
    <source>
        <dbReference type="Pfam" id="PF02384"/>
    </source>
</evidence>